<keyword evidence="3" id="KW-1185">Reference proteome</keyword>
<evidence type="ECO:0000313" key="2">
    <source>
        <dbReference type="EMBL" id="CAI8024325.1"/>
    </source>
</evidence>
<keyword evidence="1" id="KW-1133">Transmembrane helix</keyword>
<gene>
    <name evidence="2" type="ORF">GBAR_LOCUS14136</name>
</gene>
<organism evidence="2 3">
    <name type="scientific">Geodia barretti</name>
    <name type="common">Barrett's horny sponge</name>
    <dbReference type="NCBI Taxonomy" id="519541"/>
    <lineage>
        <taxon>Eukaryota</taxon>
        <taxon>Metazoa</taxon>
        <taxon>Porifera</taxon>
        <taxon>Demospongiae</taxon>
        <taxon>Heteroscleromorpha</taxon>
        <taxon>Tetractinellida</taxon>
        <taxon>Astrophorina</taxon>
        <taxon>Geodiidae</taxon>
        <taxon>Geodia</taxon>
    </lineage>
</organism>
<proteinExistence type="predicted"/>
<name>A0AA35WRT0_GEOBA</name>
<feature type="non-terminal residue" evidence="2">
    <location>
        <position position="1"/>
    </location>
</feature>
<dbReference type="EMBL" id="CASHTH010002070">
    <property type="protein sequence ID" value="CAI8024325.1"/>
    <property type="molecule type" value="Genomic_DNA"/>
</dbReference>
<evidence type="ECO:0000256" key="1">
    <source>
        <dbReference type="SAM" id="Phobius"/>
    </source>
</evidence>
<accession>A0AA35WRT0</accession>
<sequence length="55" mass="6263">MALECRTPFLRLFFLSLILALSTGMLPLYPRPALYDMQLTSSIRVSVEFQGIVQD</sequence>
<feature type="transmembrane region" description="Helical" evidence="1">
    <location>
        <begin position="12"/>
        <end position="29"/>
    </location>
</feature>
<protein>
    <submittedName>
        <fullName evidence="2">Uncharacterized protein</fullName>
    </submittedName>
</protein>
<keyword evidence="1" id="KW-0812">Transmembrane</keyword>
<dbReference type="Proteomes" id="UP001174909">
    <property type="component" value="Unassembled WGS sequence"/>
</dbReference>
<evidence type="ECO:0000313" key="3">
    <source>
        <dbReference type="Proteomes" id="UP001174909"/>
    </source>
</evidence>
<reference evidence="2" key="1">
    <citation type="submission" date="2023-03" db="EMBL/GenBank/DDBJ databases">
        <authorList>
            <person name="Steffen K."/>
            <person name="Cardenas P."/>
        </authorList>
    </citation>
    <scope>NUCLEOTIDE SEQUENCE</scope>
</reference>
<keyword evidence="1" id="KW-0472">Membrane</keyword>
<comment type="caution">
    <text evidence="2">The sequence shown here is derived from an EMBL/GenBank/DDBJ whole genome shotgun (WGS) entry which is preliminary data.</text>
</comment>
<dbReference type="AlphaFoldDB" id="A0AA35WRT0"/>